<organism evidence="2 3">
    <name type="scientific">Endocarpon pusillum (strain Z07020 / HMAS-L-300199)</name>
    <name type="common">Lichen-forming fungus</name>
    <dbReference type="NCBI Taxonomy" id="1263415"/>
    <lineage>
        <taxon>Eukaryota</taxon>
        <taxon>Fungi</taxon>
        <taxon>Dikarya</taxon>
        <taxon>Ascomycota</taxon>
        <taxon>Pezizomycotina</taxon>
        <taxon>Eurotiomycetes</taxon>
        <taxon>Chaetothyriomycetidae</taxon>
        <taxon>Verrucariales</taxon>
        <taxon>Verrucariaceae</taxon>
        <taxon>Endocarpon</taxon>
    </lineage>
</organism>
<feature type="region of interest" description="Disordered" evidence="1">
    <location>
        <begin position="171"/>
        <end position="227"/>
    </location>
</feature>
<accession>U1GJ42</accession>
<feature type="compositionally biased region" description="Basic and acidic residues" evidence="1">
    <location>
        <begin position="760"/>
        <end position="783"/>
    </location>
</feature>
<evidence type="ECO:0000313" key="3">
    <source>
        <dbReference type="Proteomes" id="UP000019373"/>
    </source>
</evidence>
<evidence type="ECO:0000256" key="1">
    <source>
        <dbReference type="SAM" id="MobiDB-lite"/>
    </source>
</evidence>
<dbReference type="HOGENOM" id="CLU_322886_0_0_1"/>
<feature type="compositionally biased region" description="Basic and acidic residues" evidence="1">
    <location>
        <begin position="266"/>
        <end position="286"/>
    </location>
</feature>
<dbReference type="Pfam" id="PF10336">
    <property type="entry name" value="DUF2420"/>
    <property type="match status" value="1"/>
</dbReference>
<reference evidence="3" key="1">
    <citation type="journal article" date="2014" name="BMC Genomics">
        <title>Genome characteristics reveal the impact of lichenization on lichen-forming fungus Endocarpon pusillum Hedwig (Verrucariales, Ascomycota).</title>
        <authorList>
            <person name="Wang Y.-Y."/>
            <person name="Liu B."/>
            <person name="Zhang X.-Y."/>
            <person name="Zhou Q.-M."/>
            <person name="Zhang T."/>
            <person name="Li H."/>
            <person name="Yu Y.-F."/>
            <person name="Zhang X.-L."/>
            <person name="Hao X.-Y."/>
            <person name="Wang M."/>
            <person name="Wang L."/>
            <person name="Wei J.-C."/>
        </authorList>
    </citation>
    <scope>NUCLEOTIDE SEQUENCE [LARGE SCALE GENOMIC DNA]</scope>
    <source>
        <strain evidence="3">Z07020 / HMAS-L-300199</strain>
    </source>
</reference>
<feature type="region of interest" description="Disordered" evidence="1">
    <location>
        <begin position="697"/>
        <end position="896"/>
    </location>
</feature>
<feature type="region of interest" description="Disordered" evidence="1">
    <location>
        <begin position="450"/>
        <end position="470"/>
    </location>
</feature>
<dbReference type="EMBL" id="KE721112">
    <property type="protein sequence ID" value="ERF72148.1"/>
    <property type="molecule type" value="Genomic_DNA"/>
</dbReference>
<protein>
    <submittedName>
        <fullName evidence="2">Uncharacterized protein</fullName>
    </submittedName>
</protein>
<feature type="compositionally biased region" description="Polar residues" evidence="1">
    <location>
        <begin position="806"/>
        <end position="820"/>
    </location>
</feature>
<dbReference type="GeneID" id="19237988"/>
<dbReference type="AlphaFoldDB" id="U1GJ42"/>
<feature type="compositionally biased region" description="Polar residues" evidence="1">
    <location>
        <begin position="194"/>
        <end position="212"/>
    </location>
</feature>
<sequence length="896" mass="98384">MDFLQAEDQMDLASTPAVPLEDVDFELDDIREISAEPNQDIMVQDEPEHPLADSDLMQPSMSDHVDDDLMLDEDTITQQDVQADLPELQMDNHLDDGDQLDEDDDILYEDEEGLVEDGGTIEDLTKEQGMVEMGAGHPETTQEIQSFDNVKTKLQATADVGPYANEELRGAEETNNNLEEQQASPAGTIVDVSQDGNASTRPGSDILNQQPGLTFLEHNPNNGSEAQADIDFYDESTTNERNQAELEVNSSNVLSLEENTASSDESSAHAEASENLSHDAAHDSESRVYPNTSSTPKKDRVGSTLPDSLLHTVKVNYLGTEMCLFPPTEDDDSEMFFLEDQSLAQESLNKMLAACRDVLANTIGQDDELVLDVASLGLHISEDSSYAARLTLSQIIDVYIALAHNDNVTNIEPLSCSLSSRISLASQYAYLQAAANDGRTLTQILSENTFAPLEEREDGENERDGLGYQPAEIHREDVLAMSKGTDGVALENQQDSDLLNSQPDAIHESMNAGITSPAGVTRHESEIGPFEGNGDELGVNKNAESRDSVLHDKEQESSSATKRDIEDIKGDYDTSLDFCFGPGICSCSSCANKITDTTTSPFDNQNNEESTEDLFHSDGDAAKDFSLVESTSAVAQDDVEESDIGSNPQDTVSSRTVEAEDNQFEEDIFSQEGHTSGYDNSNLTANQADNVENFENFEVEEQDLDEPDFRIHSTHGRQPETGSKTNFGQPAAVSNLGVEDNVELPMQKREDNQGNIYAEADDKLLNFDDEQGDNRVKEEDRESSSSAYRFDASEHEAVPKRDALNGFTNSHDTTSANHNNPYRFEKDASSKALRHDRRQSSPGQSQINTKTGPQEAAPAIPSGGMNGSKRKALEEEDDDDFDLFDTTPDKKRRRPS</sequence>
<feature type="compositionally biased region" description="Polar residues" evidence="1">
    <location>
        <begin position="840"/>
        <end position="852"/>
    </location>
</feature>
<dbReference type="RefSeq" id="XP_007802217.1">
    <property type="nucleotide sequence ID" value="XM_007804026.1"/>
</dbReference>
<feature type="compositionally biased region" description="Basic and acidic residues" evidence="1">
    <location>
        <begin position="791"/>
        <end position="803"/>
    </location>
</feature>
<feature type="region of interest" description="Disordered" evidence="1">
    <location>
        <begin position="241"/>
        <end position="304"/>
    </location>
</feature>
<keyword evidence="3" id="KW-1185">Reference proteome</keyword>
<gene>
    <name evidence="2" type="ORF">EPUS_02939</name>
</gene>
<dbReference type="OMA" id="RLCHNDG"/>
<feature type="region of interest" description="Disordered" evidence="1">
    <location>
        <begin position="632"/>
        <end position="656"/>
    </location>
</feature>
<feature type="region of interest" description="Disordered" evidence="1">
    <location>
        <begin position="513"/>
        <end position="566"/>
    </location>
</feature>
<evidence type="ECO:0000313" key="2">
    <source>
        <dbReference type="EMBL" id="ERF72148.1"/>
    </source>
</evidence>
<feature type="compositionally biased region" description="Basic and acidic residues" evidence="1">
    <location>
        <begin position="543"/>
        <end position="566"/>
    </location>
</feature>
<feature type="region of interest" description="Disordered" evidence="1">
    <location>
        <begin position="35"/>
        <end position="67"/>
    </location>
</feature>
<proteinExistence type="predicted"/>
<dbReference type="Proteomes" id="UP000019373">
    <property type="component" value="Unassembled WGS sequence"/>
</dbReference>
<dbReference type="InterPro" id="IPR018822">
    <property type="entry name" value="UPF0646"/>
</dbReference>
<feature type="compositionally biased region" description="Acidic residues" evidence="1">
    <location>
        <begin position="874"/>
        <end position="883"/>
    </location>
</feature>
<feature type="compositionally biased region" description="Polar residues" evidence="1">
    <location>
        <begin position="644"/>
        <end position="656"/>
    </location>
</feature>
<dbReference type="OrthoDB" id="5339076at2759"/>
<name>U1GJ42_ENDPU</name>
<feature type="compositionally biased region" description="Polar residues" evidence="1">
    <location>
        <begin position="173"/>
        <end position="185"/>
    </location>
</feature>
<dbReference type="eggNOG" id="ENOG502SG4F">
    <property type="taxonomic scope" value="Eukaryota"/>
</dbReference>
<feature type="compositionally biased region" description="Acidic residues" evidence="1">
    <location>
        <begin position="697"/>
        <end position="706"/>
    </location>
</feature>
<feature type="compositionally biased region" description="Polar residues" evidence="1">
    <location>
        <begin position="248"/>
        <end position="260"/>
    </location>
</feature>